<comment type="similarity">
    <text evidence="1">Belongs to the glycosyltransferase 2 family.</text>
</comment>
<evidence type="ECO:0000313" key="6">
    <source>
        <dbReference type="Proteomes" id="UP001236369"/>
    </source>
</evidence>
<feature type="domain" description="Glycosyltransferase 2-like" evidence="4">
    <location>
        <begin position="61"/>
        <end position="128"/>
    </location>
</feature>
<keyword evidence="3" id="KW-0808">Transferase</keyword>
<dbReference type="Pfam" id="PF00535">
    <property type="entry name" value="Glycos_transf_2"/>
    <property type="match status" value="1"/>
</dbReference>
<sequence length="302" mass="33352">MTITQARREPGANGARVCVGIATKGRPDQVAAMLSNLAGQSLKPHAIVVCCTEPRDVGAIASDPDVTVIYREPGLPRQRNGILDVVPDDIDWLVFFDDDFYPDPRWLETVSDTFLSDPKIACITGCVIADGIMGPGLTREEALARIAAHDPSRSDWVVEDESPYGCNMAFRRTAIEGLRFDERLVLYGWLEDRDFGGALAKRGGRRIKIGKAYGVHLGTKGGRVSGLKFGYSQIMNPIYLSRKRTMTTREALRQISRNVMANIAKSARPEPYVDRRGRLRGNLIAALDLVRLRLTPERAASL</sequence>
<dbReference type="SUPFAM" id="SSF53448">
    <property type="entry name" value="Nucleotide-diphospho-sugar transferases"/>
    <property type="match status" value="1"/>
</dbReference>
<dbReference type="Gene3D" id="3.90.550.10">
    <property type="entry name" value="Spore Coat Polysaccharide Biosynthesis Protein SpsA, Chain A"/>
    <property type="match status" value="1"/>
</dbReference>
<dbReference type="InterPro" id="IPR029044">
    <property type="entry name" value="Nucleotide-diphossugar_trans"/>
</dbReference>
<gene>
    <name evidence="5" type="ORF">QO016_004087</name>
</gene>
<evidence type="ECO:0000256" key="3">
    <source>
        <dbReference type="ARBA" id="ARBA00022679"/>
    </source>
</evidence>
<evidence type="ECO:0000256" key="2">
    <source>
        <dbReference type="ARBA" id="ARBA00022676"/>
    </source>
</evidence>
<name>A0ABU0HQG5_9HYPH</name>
<accession>A0ABU0HQG5</accession>
<dbReference type="InterPro" id="IPR001173">
    <property type="entry name" value="Glyco_trans_2-like"/>
</dbReference>
<dbReference type="Proteomes" id="UP001236369">
    <property type="component" value="Unassembled WGS sequence"/>
</dbReference>
<protein>
    <submittedName>
        <fullName evidence="5">GT2 family glycosyltransferase</fullName>
    </submittedName>
</protein>
<dbReference type="RefSeq" id="WP_238252920.1">
    <property type="nucleotide sequence ID" value="NZ_BPQX01000063.1"/>
</dbReference>
<reference evidence="5 6" key="1">
    <citation type="submission" date="2023-07" db="EMBL/GenBank/DDBJ databases">
        <title>Genomic Encyclopedia of Type Strains, Phase IV (KMG-IV): sequencing the most valuable type-strain genomes for metagenomic binning, comparative biology and taxonomic classification.</title>
        <authorList>
            <person name="Goeker M."/>
        </authorList>
    </citation>
    <scope>NUCLEOTIDE SEQUENCE [LARGE SCALE GENOMIC DNA]</scope>
    <source>
        <strain evidence="5 6">DSM 19562</strain>
    </source>
</reference>
<comment type="caution">
    <text evidence="5">The sequence shown here is derived from an EMBL/GenBank/DDBJ whole genome shotgun (WGS) entry which is preliminary data.</text>
</comment>
<dbReference type="EMBL" id="JAUSVV010000013">
    <property type="protein sequence ID" value="MDQ0444574.1"/>
    <property type="molecule type" value="Genomic_DNA"/>
</dbReference>
<evidence type="ECO:0000259" key="4">
    <source>
        <dbReference type="Pfam" id="PF00535"/>
    </source>
</evidence>
<proteinExistence type="inferred from homology"/>
<keyword evidence="2" id="KW-0328">Glycosyltransferase</keyword>
<keyword evidence="6" id="KW-1185">Reference proteome</keyword>
<organism evidence="5 6">
    <name type="scientific">Methylobacterium persicinum</name>
    <dbReference type="NCBI Taxonomy" id="374426"/>
    <lineage>
        <taxon>Bacteria</taxon>
        <taxon>Pseudomonadati</taxon>
        <taxon>Pseudomonadota</taxon>
        <taxon>Alphaproteobacteria</taxon>
        <taxon>Hyphomicrobiales</taxon>
        <taxon>Methylobacteriaceae</taxon>
        <taxon>Methylobacterium</taxon>
    </lineage>
</organism>
<dbReference type="PANTHER" id="PTHR43179">
    <property type="entry name" value="RHAMNOSYLTRANSFERASE WBBL"/>
    <property type="match status" value="1"/>
</dbReference>
<dbReference type="PANTHER" id="PTHR43179:SF12">
    <property type="entry name" value="GALACTOFURANOSYLTRANSFERASE GLFT2"/>
    <property type="match status" value="1"/>
</dbReference>
<evidence type="ECO:0000256" key="1">
    <source>
        <dbReference type="ARBA" id="ARBA00006739"/>
    </source>
</evidence>
<evidence type="ECO:0000313" key="5">
    <source>
        <dbReference type="EMBL" id="MDQ0444574.1"/>
    </source>
</evidence>